<reference evidence="1 2" key="1">
    <citation type="submission" date="2018-06" db="EMBL/GenBank/DDBJ databases">
        <authorList>
            <consortium name="Pathogen Informatics"/>
            <person name="Doyle S."/>
        </authorList>
    </citation>
    <scope>NUCLEOTIDE SEQUENCE [LARGE SCALE GENOMIC DNA]</scope>
    <source>
        <strain evidence="1 2">NCTC10801</strain>
    </source>
</reference>
<dbReference type="EMBL" id="UFRQ01000003">
    <property type="protein sequence ID" value="SUT89362.1"/>
    <property type="molecule type" value="Genomic_DNA"/>
</dbReference>
<accession>A0A380TQJ5</accession>
<sequence>MFIGDFIVVFGTKDVLILSKFDSCSQIRKEDYTFISLARYLGKYIK</sequence>
<name>A0A380TQJ5_9PAST</name>
<dbReference type="AlphaFoldDB" id="A0A380TQJ5"/>
<gene>
    <name evidence="1" type="ORF">NCTC10801_00911</name>
</gene>
<evidence type="ECO:0000313" key="2">
    <source>
        <dbReference type="Proteomes" id="UP000254649"/>
    </source>
</evidence>
<protein>
    <submittedName>
        <fullName evidence="1">Uncharacterized protein</fullName>
    </submittedName>
</protein>
<keyword evidence="2" id="KW-1185">Reference proteome</keyword>
<organism evidence="1 2">
    <name type="scientific">[Actinobacillus] rossii</name>
    <dbReference type="NCBI Taxonomy" id="123820"/>
    <lineage>
        <taxon>Bacteria</taxon>
        <taxon>Pseudomonadati</taxon>
        <taxon>Pseudomonadota</taxon>
        <taxon>Gammaproteobacteria</taxon>
        <taxon>Pasteurellales</taxon>
        <taxon>Pasteurellaceae</taxon>
    </lineage>
</organism>
<evidence type="ECO:0000313" key="1">
    <source>
        <dbReference type="EMBL" id="SUT89362.1"/>
    </source>
</evidence>
<proteinExistence type="predicted"/>
<dbReference type="Proteomes" id="UP000254649">
    <property type="component" value="Unassembled WGS sequence"/>
</dbReference>